<sequence length="120" mass="13253">MQGMSPYINDLLSSIGFQLSAHKFGSKPSYDLGSNCTNSWSIWEAENRNVYRFVQADGQLHTSCSIEHDGEEPDVSWVHSVLKDSPYEVKETIAIPISSTLDGSTLNPHIESSDHAALRA</sequence>
<keyword evidence="2" id="KW-1185">Reference proteome</keyword>
<gene>
    <name evidence="1" type="ORF">DCAF_LOCUS9630</name>
</gene>
<proteinExistence type="predicted"/>
<comment type="caution">
    <text evidence="1">The sequence shown here is derived from an EMBL/GenBank/DDBJ whole genome shotgun (WGS) entry which is preliminary data.</text>
</comment>
<dbReference type="Proteomes" id="UP001314170">
    <property type="component" value="Unassembled WGS sequence"/>
</dbReference>
<dbReference type="EMBL" id="CAWUPB010000936">
    <property type="protein sequence ID" value="CAK7333813.1"/>
    <property type="molecule type" value="Genomic_DNA"/>
</dbReference>
<dbReference type="AlphaFoldDB" id="A0AAV1RDJ1"/>
<protein>
    <submittedName>
        <fullName evidence="1">Uncharacterized protein</fullName>
    </submittedName>
</protein>
<accession>A0AAV1RDJ1</accession>
<organism evidence="1 2">
    <name type="scientific">Dovyalis caffra</name>
    <dbReference type="NCBI Taxonomy" id="77055"/>
    <lineage>
        <taxon>Eukaryota</taxon>
        <taxon>Viridiplantae</taxon>
        <taxon>Streptophyta</taxon>
        <taxon>Embryophyta</taxon>
        <taxon>Tracheophyta</taxon>
        <taxon>Spermatophyta</taxon>
        <taxon>Magnoliopsida</taxon>
        <taxon>eudicotyledons</taxon>
        <taxon>Gunneridae</taxon>
        <taxon>Pentapetalae</taxon>
        <taxon>rosids</taxon>
        <taxon>fabids</taxon>
        <taxon>Malpighiales</taxon>
        <taxon>Salicaceae</taxon>
        <taxon>Flacourtieae</taxon>
        <taxon>Dovyalis</taxon>
    </lineage>
</organism>
<evidence type="ECO:0000313" key="2">
    <source>
        <dbReference type="Proteomes" id="UP001314170"/>
    </source>
</evidence>
<reference evidence="1 2" key="1">
    <citation type="submission" date="2024-01" db="EMBL/GenBank/DDBJ databases">
        <authorList>
            <person name="Waweru B."/>
        </authorList>
    </citation>
    <scope>NUCLEOTIDE SEQUENCE [LARGE SCALE GENOMIC DNA]</scope>
</reference>
<name>A0AAV1RDJ1_9ROSI</name>
<evidence type="ECO:0000313" key="1">
    <source>
        <dbReference type="EMBL" id="CAK7333813.1"/>
    </source>
</evidence>